<evidence type="ECO:0000313" key="4">
    <source>
        <dbReference type="Proteomes" id="UP000179129"/>
    </source>
</evidence>
<dbReference type="Gene3D" id="2.60.120.560">
    <property type="entry name" value="Exo-inulinase, domain 1"/>
    <property type="match status" value="1"/>
</dbReference>
<proteinExistence type="predicted"/>
<accession>A0A1F5YYH8</accession>
<reference evidence="3 4" key="1">
    <citation type="journal article" date="2016" name="Nat. Commun.">
        <title>Thousands of microbial genomes shed light on interconnected biogeochemical processes in an aquifer system.</title>
        <authorList>
            <person name="Anantharaman K."/>
            <person name="Brown C.T."/>
            <person name="Hug L.A."/>
            <person name="Sharon I."/>
            <person name="Castelle C.J."/>
            <person name="Probst A.J."/>
            <person name="Thomas B.C."/>
            <person name="Singh A."/>
            <person name="Wilkins M.J."/>
            <person name="Karaoz U."/>
            <person name="Brodie E.L."/>
            <person name="Williams K.H."/>
            <person name="Hubbard S.S."/>
            <person name="Banfield J.F."/>
        </authorList>
    </citation>
    <scope>NUCLEOTIDE SEQUENCE [LARGE SCALE GENOMIC DNA]</scope>
</reference>
<feature type="domain" description="3-keto-alpha-glucoside-1,2-lyase/3-keto-2-hydroxy-glucal hydratase" evidence="2">
    <location>
        <begin position="33"/>
        <end position="220"/>
    </location>
</feature>
<protein>
    <recommendedName>
        <fullName evidence="2">3-keto-alpha-glucoside-1,2-lyase/3-keto-2-hydroxy-glucal hydratase domain-containing protein</fullName>
    </recommendedName>
</protein>
<dbReference type="EMBL" id="MFIX01000072">
    <property type="protein sequence ID" value="OGG05250.1"/>
    <property type="molecule type" value="Genomic_DNA"/>
</dbReference>
<feature type="signal peptide" evidence="1">
    <location>
        <begin position="1"/>
        <end position="21"/>
    </location>
</feature>
<evidence type="ECO:0000259" key="2">
    <source>
        <dbReference type="Pfam" id="PF06439"/>
    </source>
</evidence>
<dbReference type="AlphaFoldDB" id="A0A1F5YYH8"/>
<dbReference type="GO" id="GO:0016787">
    <property type="term" value="F:hydrolase activity"/>
    <property type="evidence" value="ECO:0007669"/>
    <property type="project" value="InterPro"/>
</dbReference>
<evidence type="ECO:0000313" key="3">
    <source>
        <dbReference type="EMBL" id="OGG05250.1"/>
    </source>
</evidence>
<comment type="caution">
    <text evidence="3">The sequence shown here is derived from an EMBL/GenBank/DDBJ whole genome shotgun (WGS) entry which is preliminary data.</text>
</comment>
<organism evidence="3 4">
    <name type="scientific">Candidatus Glassbacteria bacterium RIFCSPLOWO2_12_FULL_58_11</name>
    <dbReference type="NCBI Taxonomy" id="1817867"/>
    <lineage>
        <taxon>Bacteria</taxon>
        <taxon>Candidatus Glassiibacteriota</taxon>
    </lineage>
</organism>
<feature type="chain" id="PRO_5009522696" description="3-keto-alpha-glucoside-1,2-lyase/3-keto-2-hydroxy-glucal hydratase domain-containing protein" evidence="1">
    <location>
        <begin position="22"/>
        <end position="223"/>
    </location>
</feature>
<sequence>MNAFFRAVVCSAIIFCGPAFAAETAQNKEDLTGFVDIFDGKTLNGWHKLTSYNNNGQWEVIDGAIAGDQWPEGEGGLLVTEKAYSSYEIYAEVKTTWPQDSGLFLRVQPNVLSYQITIDHRPEGEVGAVYIPLGGGFAQHCYTGFSYWDPFDYNRMRVRIEGQPPRIQIWANGKLLNDYQGVLVDGKEVVPESGVIGIQVHPGENWRKGSKVLFRKIMVKEIK</sequence>
<dbReference type="Pfam" id="PF06439">
    <property type="entry name" value="3keto-disac_hyd"/>
    <property type="match status" value="1"/>
</dbReference>
<name>A0A1F5YYH8_9BACT</name>
<dbReference type="STRING" id="1817867.A3F83_14290"/>
<dbReference type="Proteomes" id="UP000179129">
    <property type="component" value="Unassembled WGS sequence"/>
</dbReference>
<gene>
    <name evidence="3" type="ORF">A3F83_14290</name>
</gene>
<keyword evidence="1" id="KW-0732">Signal</keyword>
<evidence type="ECO:0000256" key="1">
    <source>
        <dbReference type="SAM" id="SignalP"/>
    </source>
</evidence>
<dbReference type="InterPro" id="IPR010496">
    <property type="entry name" value="AL/BT2_dom"/>
</dbReference>